<keyword evidence="2" id="KW-1185">Reference proteome</keyword>
<accession>A0ABR4R3B1</accession>
<evidence type="ECO:0000313" key="1">
    <source>
        <dbReference type="EMBL" id="KCB25249.1"/>
    </source>
</evidence>
<dbReference type="EMBL" id="JHEM01000009">
    <property type="protein sequence ID" value="KCB25249.1"/>
    <property type="molecule type" value="Genomic_DNA"/>
</dbReference>
<name>A0ABR4R3B1_9BORD</name>
<sequence length="88" mass="10232">MTAVAETLCGQGEVREEVSWDRSNDKDTAVQTKLILFSHGAHRSEFPMLRLKKIWPVRIHRCLSSTLEARLPYRTISRRQDVQSAHER</sequence>
<proteinExistence type="predicted"/>
<comment type="caution">
    <text evidence="1">The sequence shown here is derived from an EMBL/GenBank/DDBJ whole genome shotgun (WGS) entry which is preliminary data.</text>
</comment>
<organism evidence="1 2">
    <name type="scientific">Bordetella hinzii OH87 BAL007II</name>
    <dbReference type="NCBI Taxonomy" id="1331262"/>
    <lineage>
        <taxon>Bacteria</taxon>
        <taxon>Pseudomonadati</taxon>
        <taxon>Pseudomonadota</taxon>
        <taxon>Betaproteobacteria</taxon>
        <taxon>Burkholderiales</taxon>
        <taxon>Alcaligenaceae</taxon>
        <taxon>Bordetella</taxon>
    </lineage>
</organism>
<dbReference type="Proteomes" id="UP000025748">
    <property type="component" value="Unassembled WGS sequence"/>
</dbReference>
<gene>
    <name evidence="1" type="ORF">L544_4624</name>
</gene>
<reference evidence="1 2" key="1">
    <citation type="submission" date="2014-03" db="EMBL/GenBank/DDBJ databases">
        <title>Genome sequence of Bordetella hinzii.</title>
        <authorList>
            <person name="Register K."/>
            <person name="Harvill E."/>
            <person name="Goodfield L.L."/>
            <person name="Ivanov Y.V."/>
            <person name="Meyer J.A."/>
            <person name="Muse S.J."/>
            <person name="Jacobs N."/>
            <person name="Bendor L."/>
            <person name="Smallridge W.E."/>
            <person name="Brinkac L.M."/>
            <person name="Sanka R."/>
            <person name="Kim M."/>
            <person name="Losada L."/>
        </authorList>
    </citation>
    <scope>NUCLEOTIDE SEQUENCE [LARGE SCALE GENOMIC DNA]</scope>
    <source>
        <strain evidence="1 2">OH87 BAL007II</strain>
    </source>
</reference>
<evidence type="ECO:0000313" key="2">
    <source>
        <dbReference type="Proteomes" id="UP000025748"/>
    </source>
</evidence>
<protein>
    <submittedName>
        <fullName evidence="1">Uncharacterized protein</fullName>
    </submittedName>
</protein>